<feature type="non-terminal residue" evidence="1">
    <location>
        <position position="1"/>
    </location>
</feature>
<dbReference type="OrthoDB" id="2320029at2759"/>
<keyword evidence="2" id="KW-1185">Reference proteome</keyword>
<dbReference type="Proteomes" id="UP000789739">
    <property type="component" value="Unassembled WGS sequence"/>
</dbReference>
<sequence>MIKLPTYKKIKAFWKNAEIPSLKKFLDFRLCVGDLNDEQTEHRRYKAELNTISQYYDESSDIGQKLMKWKKSFKEKQRTTCSVINYLVNLRLGNGKNCVSVDEHVMTGMSVCSAVFQWTTLPTASWQRGKLHVCLLFQADNKKSKQVELFWGLQMKWEMLHIESKILEEEKELQEKLCLKEEISRAFKSKQPAIGWKQCYEEELPSTPTSQ</sequence>
<dbReference type="AlphaFoldDB" id="A0A9N9E1F3"/>
<organism evidence="1 2">
    <name type="scientific">Paraglomus brasilianum</name>
    <dbReference type="NCBI Taxonomy" id="144538"/>
    <lineage>
        <taxon>Eukaryota</taxon>
        <taxon>Fungi</taxon>
        <taxon>Fungi incertae sedis</taxon>
        <taxon>Mucoromycota</taxon>
        <taxon>Glomeromycotina</taxon>
        <taxon>Glomeromycetes</taxon>
        <taxon>Paraglomerales</taxon>
        <taxon>Paraglomeraceae</taxon>
        <taxon>Paraglomus</taxon>
    </lineage>
</organism>
<evidence type="ECO:0000313" key="1">
    <source>
        <dbReference type="EMBL" id="CAG8661240.1"/>
    </source>
</evidence>
<accession>A0A9N9E1F3</accession>
<evidence type="ECO:0000313" key="2">
    <source>
        <dbReference type="Proteomes" id="UP000789739"/>
    </source>
</evidence>
<proteinExistence type="predicted"/>
<reference evidence="1" key="1">
    <citation type="submission" date="2021-06" db="EMBL/GenBank/DDBJ databases">
        <authorList>
            <person name="Kallberg Y."/>
            <person name="Tangrot J."/>
            <person name="Rosling A."/>
        </authorList>
    </citation>
    <scope>NUCLEOTIDE SEQUENCE</scope>
    <source>
        <strain evidence="1">BR232B</strain>
    </source>
</reference>
<gene>
    <name evidence="1" type="ORF">PBRASI_LOCUS10795</name>
</gene>
<name>A0A9N9E1F3_9GLOM</name>
<dbReference type="EMBL" id="CAJVPI010003703">
    <property type="protein sequence ID" value="CAG8661240.1"/>
    <property type="molecule type" value="Genomic_DNA"/>
</dbReference>
<comment type="caution">
    <text evidence="1">The sequence shown here is derived from an EMBL/GenBank/DDBJ whole genome shotgun (WGS) entry which is preliminary data.</text>
</comment>
<protein>
    <submittedName>
        <fullName evidence="1">9180_t:CDS:1</fullName>
    </submittedName>
</protein>